<dbReference type="EMBL" id="JASPKZ010003886">
    <property type="protein sequence ID" value="KAJ9591106.1"/>
    <property type="molecule type" value="Genomic_DNA"/>
</dbReference>
<name>A0AAD8A326_DIPPU</name>
<keyword evidence="3" id="KW-1185">Reference proteome</keyword>
<accession>A0AAD8A326</accession>
<reference evidence="2" key="2">
    <citation type="submission" date="2023-05" db="EMBL/GenBank/DDBJ databases">
        <authorList>
            <person name="Fouks B."/>
        </authorList>
    </citation>
    <scope>NUCLEOTIDE SEQUENCE</scope>
    <source>
        <strain evidence="2">Stay&amp;Tobe</strain>
        <tissue evidence="2">Testes</tissue>
    </source>
</reference>
<evidence type="ECO:0000313" key="3">
    <source>
        <dbReference type="Proteomes" id="UP001233999"/>
    </source>
</evidence>
<keyword evidence="1" id="KW-1133">Transmembrane helix</keyword>
<gene>
    <name evidence="2" type="ORF">L9F63_002327</name>
</gene>
<proteinExistence type="predicted"/>
<feature type="transmembrane region" description="Helical" evidence="1">
    <location>
        <begin position="12"/>
        <end position="33"/>
    </location>
</feature>
<comment type="caution">
    <text evidence="2">The sequence shown here is derived from an EMBL/GenBank/DDBJ whole genome shotgun (WGS) entry which is preliminary data.</text>
</comment>
<sequence>VLSLSTHKRFFFCYILFLFSQRGNFISLVKTFYNLYFGYKAGDFDKDVAPMYAVYHVLGFSLCRNLFLLLPKD</sequence>
<feature type="non-terminal residue" evidence="2">
    <location>
        <position position="1"/>
    </location>
</feature>
<dbReference type="AlphaFoldDB" id="A0AAD8A326"/>
<evidence type="ECO:0000313" key="2">
    <source>
        <dbReference type="EMBL" id="KAJ9591106.1"/>
    </source>
</evidence>
<reference evidence="2" key="1">
    <citation type="journal article" date="2023" name="IScience">
        <title>Live-bearing cockroach genome reveals convergent evolutionary mechanisms linked to viviparity in insects and beyond.</title>
        <authorList>
            <person name="Fouks B."/>
            <person name="Harrison M.C."/>
            <person name="Mikhailova A.A."/>
            <person name="Marchal E."/>
            <person name="English S."/>
            <person name="Carruthers M."/>
            <person name="Jennings E.C."/>
            <person name="Chiamaka E.L."/>
            <person name="Frigard R.A."/>
            <person name="Pippel M."/>
            <person name="Attardo G.M."/>
            <person name="Benoit J.B."/>
            <person name="Bornberg-Bauer E."/>
            <person name="Tobe S.S."/>
        </authorList>
    </citation>
    <scope>NUCLEOTIDE SEQUENCE</scope>
    <source>
        <strain evidence="2">Stay&amp;Tobe</strain>
    </source>
</reference>
<keyword evidence="1" id="KW-0472">Membrane</keyword>
<protein>
    <submittedName>
        <fullName evidence="2">Uncharacterized protein</fullName>
    </submittedName>
</protein>
<evidence type="ECO:0000256" key="1">
    <source>
        <dbReference type="SAM" id="Phobius"/>
    </source>
</evidence>
<organism evidence="2 3">
    <name type="scientific">Diploptera punctata</name>
    <name type="common">Pacific beetle cockroach</name>
    <dbReference type="NCBI Taxonomy" id="6984"/>
    <lineage>
        <taxon>Eukaryota</taxon>
        <taxon>Metazoa</taxon>
        <taxon>Ecdysozoa</taxon>
        <taxon>Arthropoda</taxon>
        <taxon>Hexapoda</taxon>
        <taxon>Insecta</taxon>
        <taxon>Pterygota</taxon>
        <taxon>Neoptera</taxon>
        <taxon>Polyneoptera</taxon>
        <taxon>Dictyoptera</taxon>
        <taxon>Blattodea</taxon>
        <taxon>Blaberoidea</taxon>
        <taxon>Blaberidae</taxon>
        <taxon>Diplopterinae</taxon>
        <taxon>Diploptera</taxon>
    </lineage>
</organism>
<feature type="transmembrane region" description="Helical" evidence="1">
    <location>
        <begin position="53"/>
        <end position="70"/>
    </location>
</feature>
<dbReference type="Proteomes" id="UP001233999">
    <property type="component" value="Unassembled WGS sequence"/>
</dbReference>
<keyword evidence="1" id="KW-0812">Transmembrane</keyword>
<feature type="non-terminal residue" evidence="2">
    <location>
        <position position="73"/>
    </location>
</feature>